<dbReference type="GO" id="GO:0006235">
    <property type="term" value="P:dTTP biosynthetic process"/>
    <property type="evidence" value="ECO:0007669"/>
    <property type="project" value="UniProtKB-UniRule"/>
</dbReference>
<evidence type="ECO:0000256" key="2">
    <source>
        <dbReference type="ARBA" id="ARBA00012980"/>
    </source>
</evidence>
<keyword evidence="8 12" id="KW-0067">ATP-binding</keyword>
<dbReference type="Pfam" id="PF02223">
    <property type="entry name" value="Thymidylate_kin"/>
    <property type="match status" value="1"/>
</dbReference>
<gene>
    <name evidence="12 14" type="primary">tmk</name>
    <name evidence="14" type="ORF">GCM10010995_10020</name>
</gene>
<comment type="caution">
    <text evidence="14">The sequence shown here is derived from an EMBL/GenBank/DDBJ whole genome shotgun (WGS) entry which is preliminary data.</text>
</comment>
<dbReference type="InterPro" id="IPR018095">
    <property type="entry name" value="Thymidylate_kin_CS"/>
</dbReference>
<evidence type="ECO:0000256" key="11">
    <source>
        <dbReference type="ARBA" id="ARBA00057735"/>
    </source>
</evidence>
<keyword evidence="6 12" id="KW-0547">Nucleotide-binding</keyword>
<dbReference type="PANTHER" id="PTHR10344">
    <property type="entry name" value="THYMIDYLATE KINASE"/>
    <property type="match status" value="1"/>
</dbReference>
<dbReference type="Proteomes" id="UP000636949">
    <property type="component" value="Unassembled WGS sequence"/>
</dbReference>
<dbReference type="GO" id="GO:0006233">
    <property type="term" value="P:dTDP biosynthetic process"/>
    <property type="evidence" value="ECO:0007669"/>
    <property type="project" value="InterPro"/>
</dbReference>
<dbReference type="NCBIfam" id="TIGR00041">
    <property type="entry name" value="DTMP_kinase"/>
    <property type="match status" value="1"/>
</dbReference>
<dbReference type="EC" id="2.7.4.9" evidence="2 12"/>
<evidence type="ECO:0000256" key="8">
    <source>
        <dbReference type="ARBA" id="ARBA00022840"/>
    </source>
</evidence>
<dbReference type="AlphaFoldDB" id="A0A8J3E8F4"/>
<organism evidence="14 15">
    <name type="scientific">Cysteiniphilum litorale</name>
    <dbReference type="NCBI Taxonomy" id="2056700"/>
    <lineage>
        <taxon>Bacteria</taxon>
        <taxon>Pseudomonadati</taxon>
        <taxon>Pseudomonadota</taxon>
        <taxon>Gammaproteobacteria</taxon>
        <taxon>Thiotrichales</taxon>
        <taxon>Fastidiosibacteraceae</taxon>
        <taxon>Cysteiniphilum</taxon>
    </lineage>
</organism>
<protein>
    <recommendedName>
        <fullName evidence="3 12">Thymidylate kinase</fullName>
        <ecNumber evidence="2 12">2.7.4.9</ecNumber>
    </recommendedName>
    <alternativeName>
        <fullName evidence="9 12">dTMP kinase</fullName>
    </alternativeName>
</protein>
<keyword evidence="15" id="KW-1185">Reference proteome</keyword>
<evidence type="ECO:0000256" key="6">
    <source>
        <dbReference type="ARBA" id="ARBA00022741"/>
    </source>
</evidence>
<keyword evidence="5 12" id="KW-0545">Nucleotide biosynthesis</keyword>
<dbReference type="HAMAP" id="MF_00165">
    <property type="entry name" value="Thymidylate_kinase"/>
    <property type="match status" value="1"/>
</dbReference>
<dbReference type="RefSeq" id="WP_117002024.1">
    <property type="nucleotide sequence ID" value="NZ_BMJS01000008.1"/>
</dbReference>
<dbReference type="GO" id="GO:0006227">
    <property type="term" value="P:dUDP biosynthetic process"/>
    <property type="evidence" value="ECO:0007669"/>
    <property type="project" value="TreeGrafter"/>
</dbReference>
<evidence type="ECO:0000313" key="14">
    <source>
        <dbReference type="EMBL" id="GGF94798.1"/>
    </source>
</evidence>
<evidence type="ECO:0000256" key="7">
    <source>
        <dbReference type="ARBA" id="ARBA00022777"/>
    </source>
</evidence>
<feature type="binding site" evidence="12">
    <location>
        <begin position="24"/>
        <end position="31"/>
    </location>
    <ligand>
        <name>ATP</name>
        <dbReference type="ChEBI" id="CHEBI:30616"/>
    </ligand>
</feature>
<evidence type="ECO:0000256" key="3">
    <source>
        <dbReference type="ARBA" id="ARBA00017144"/>
    </source>
</evidence>
<name>A0A8J3E8F4_9GAMM</name>
<dbReference type="EMBL" id="BMJS01000008">
    <property type="protein sequence ID" value="GGF94798.1"/>
    <property type="molecule type" value="Genomic_DNA"/>
</dbReference>
<evidence type="ECO:0000256" key="4">
    <source>
        <dbReference type="ARBA" id="ARBA00022679"/>
    </source>
</evidence>
<evidence type="ECO:0000256" key="12">
    <source>
        <dbReference type="HAMAP-Rule" id="MF_00165"/>
    </source>
</evidence>
<evidence type="ECO:0000256" key="5">
    <source>
        <dbReference type="ARBA" id="ARBA00022727"/>
    </source>
</evidence>
<dbReference type="Gene3D" id="3.40.50.300">
    <property type="entry name" value="P-loop containing nucleotide triphosphate hydrolases"/>
    <property type="match status" value="1"/>
</dbReference>
<feature type="domain" description="Thymidylate kinase-like" evidence="13">
    <location>
        <begin position="22"/>
        <end position="211"/>
    </location>
</feature>
<dbReference type="FunFam" id="3.40.50.300:FF:000225">
    <property type="entry name" value="Thymidylate kinase"/>
    <property type="match status" value="1"/>
</dbReference>
<accession>A0A8J3E8F4</accession>
<comment type="function">
    <text evidence="11 12">Phosphorylation of dTMP to form dTDP in both de novo and salvage pathways of dTTP synthesis.</text>
</comment>
<evidence type="ECO:0000313" key="15">
    <source>
        <dbReference type="Proteomes" id="UP000636949"/>
    </source>
</evidence>
<evidence type="ECO:0000259" key="13">
    <source>
        <dbReference type="Pfam" id="PF02223"/>
    </source>
</evidence>
<keyword evidence="7 12" id="KW-0418">Kinase</keyword>
<dbReference type="SUPFAM" id="SSF52540">
    <property type="entry name" value="P-loop containing nucleoside triphosphate hydrolases"/>
    <property type="match status" value="1"/>
</dbReference>
<dbReference type="PROSITE" id="PS01331">
    <property type="entry name" value="THYMIDYLATE_KINASE"/>
    <property type="match status" value="1"/>
</dbReference>
<dbReference type="InterPro" id="IPR039430">
    <property type="entry name" value="Thymidylate_kin-like_dom"/>
</dbReference>
<reference evidence="14" key="1">
    <citation type="journal article" date="2014" name="Int. J. Syst. Evol. Microbiol.">
        <title>Complete genome sequence of Corynebacterium casei LMG S-19264T (=DSM 44701T), isolated from a smear-ripened cheese.</title>
        <authorList>
            <consortium name="US DOE Joint Genome Institute (JGI-PGF)"/>
            <person name="Walter F."/>
            <person name="Albersmeier A."/>
            <person name="Kalinowski J."/>
            <person name="Ruckert C."/>
        </authorList>
    </citation>
    <scope>NUCLEOTIDE SEQUENCE</scope>
    <source>
        <strain evidence="14">CGMCC 1.15758</strain>
    </source>
</reference>
<comment type="similarity">
    <text evidence="1 12">Belongs to the thymidylate kinase family.</text>
</comment>
<keyword evidence="4 12" id="KW-0808">Transferase</keyword>
<evidence type="ECO:0000256" key="10">
    <source>
        <dbReference type="ARBA" id="ARBA00048743"/>
    </source>
</evidence>
<sequence length="221" mass="25558">MKENRQNNQNKQSNERAQFIVIEGLEGAGKSTAIEFIREILAQKKIESVFTREPGGTFLAEKIRKLLITPYEEEALCPEAELLLMYATRMQHVERLIKPTLNSGKWVVSDRFNWSSLAYQGGGREIGFDKVKQLNDLLLSSFRPDLTIYLDIDPELGLQRARSRNALDRIEREKIEFFNRAREIFLKLVKENPQTSVLINANNTIEQVQAQLTEVFLKFIK</sequence>
<evidence type="ECO:0000256" key="1">
    <source>
        <dbReference type="ARBA" id="ARBA00009776"/>
    </source>
</evidence>
<dbReference type="GO" id="GO:0004798">
    <property type="term" value="F:dTMP kinase activity"/>
    <property type="evidence" value="ECO:0007669"/>
    <property type="project" value="UniProtKB-UniRule"/>
</dbReference>
<dbReference type="PANTHER" id="PTHR10344:SF4">
    <property type="entry name" value="UMP-CMP KINASE 2, MITOCHONDRIAL"/>
    <property type="match status" value="1"/>
</dbReference>
<evidence type="ECO:0000256" key="9">
    <source>
        <dbReference type="ARBA" id="ARBA00029962"/>
    </source>
</evidence>
<dbReference type="CDD" id="cd01672">
    <property type="entry name" value="TMPK"/>
    <property type="match status" value="1"/>
</dbReference>
<proteinExistence type="inferred from homology"/>
<dbReference type="OrthoDB" id="9774907at2"/>
<dbReference type="InterPro" id="IPR018094">
    <property type="entry name" value="Thymidylate_kinase"/>
</dbReference>
<dbReference type="InterPro" id="IPR027417">
    <property type="entry name" value="P-loop_NTPase"/>
</dbReference>
<reference evidence="14" key="2">
    <citation type="submission" date="2020-09" db="EMBL/GenBank/DDBJ databases">
        <authorList>
            <person name="Sun Q."/>
            <person name="Zhou Y."/>
        </authorList>
    </citation>
    <scope>NUCLEOTIDE SEQUENCE</scope>
    <source>
        <strain evidence="14">CGMCC 1.15758</strain>
    </source>
</reference>
<comment type="catalytic activity">
    <reaction evidence="10 12">
        <text>dTMP + ATP = dTDP + ADP</text>
        <dbReference type="Rhea" id="RHEA:13517"/>
        <dbReference type="ChEBI" id="CHEBI:30616"/>
        <dbReference type="ChEBI" id="CHEBI:58369"/>
        <dbReference type="ChEBI" id="CHEBI:63528"/>
        <dbReference type="ChEBI" id="CHEBI:456216"/>
        <dbReference type="EC" id="2.7.4.9"/>
    </reaction>
</comment>
<dbReference type="GO" id="GO:0005829">
    <property type="term" value="C:cytosol"/>
    <property type="evidence" value="ECO:0007669"/>
    <property type="project" value="TreeGrafter"/>
</dbReference>
<dbReference type="GO" id="GO:0005524">
    <property type="term" value="F:ATP binding"/>
    <property type="evidence" value="ECO:0007669"/>
    <property type="project" value="UniProtKB-UniRule"/>
</dbReference>